<comment type="caution">
    <text evidence="1">The sequence shown here is derived from an EMBL/GenBank/DDBJ whole genome shotgun (WGS) entry which is preliminary data.</text>
</comment>
<dbReference type="Proteomes" id="UP001229421">
    <property type="component" value="Unassembled WGS sequence"/>
</dbReference>
<name>A0AAD8NNI0_TARER</name>
<evidence type="ECO:0000313" key="1">
    <source>
        <dbReference type="EMBL" id="KAK1414886.1"/>
    </source>
</evidence>
<organism evidence="1 2">
    <name type="scientific">Tagetes erecta</name>
    <name type="common">African marigold</name>
    <dbReference type="NCBI Taxonomy" id="13708"/>
    <lineage>
        <taxon>Eukaryota</taxon>
        <taxon>Viridiplantae</taxon>
        <taxon>Streptophyta</taxon>
        <taxon>Embryophyta</taxon>
        <taxon>Tracheophyta</taxon>
        <taxon>Spermatophyta</taxon>
        <taxon>Magnoliopsida</taxon>
        <taxon>eudicotyledons</taxon>
        <taxon>Gunneridae</taxon>
        <taxon>Pentapetalae</taxon>
        <taxon>asterids</taxon>
        <taxon>campanulids</taxon>
        <taxon>Asterales</taxon>
        <taxon>Asteraceae</taxon>
        <taxon>Asteroideae</taxon>
        <taxon>Heliantheae alliance</taxon>
        <taxon>Tageteae</taxon>
        <taxon>Tagetes</taxon>
    </lineage>
</organism>
<dbReference type="EMBL" id="JAUHHV010000008">
    <property type="protein sequence ID" value="KAK1414886.1"/>
    <property type="molecule type" value="Genomic_DNA"/>
</dbReference>
<dbReference type="AlphaFoldDB" id="A0AAD8NNI0"/>
<accession>A0AAD8NNI0</accession>
<protein>
    <submittedName>
        <fullName evidence="1">Uncharacterized protein</fullName>
    </submittedName>
</protein>
<gene>
    <name evidence="1" type="ORF">QVD17_30647</name>
</gene>
<keyword evidence="2" id="KW-1185">Reference proteome</keyword>
<proteinExistence type="predicted"/>
<reference evidence="1" key="1">
    <citation type="journal article" date="2023" name="bioRxiv">
        <title>Improved chromosome-level genome assembly for marigold (Tagetes erecta).</title>
        <authorList>
            <person name="Jiang F."/>
            <person name="Yuan L."/>
            <person name="Wang S."/>
            <person name="Wang H."/>
            <person name="Xu D."/>
            <person name="Wang A."/>
            <person name="Fan W."/>
        </authorList>
    </citation>
    <scope>NUCLEOTIDE SEQUENCE</scope>
    <source>
        <strain evidence="1">WSJ</strain>
        <tissue evidence="1">Leaf</tissue>
    </source>
</reference>
<sequence length="113" mass="12803">MCDLQDLRNVNCQEEHNGNRIMNSSDVDSKVMAAADIPLPPSLGPIMTEARVWQHGEVGWAEIRADSEVSIPEIQKNLKKLYEYNMLLRERLVSTRSTIHALTSKSSSDQKHQ</sequence>
<evidence type="ECO:0000313" key="2">
    <source>
        <dbReference type="Proteomes" id="UP001229421"/>
    </source>
</evidence>